<gene>
    <name evidence="1" type="ORF">SAMN02745883_01746</name>
</gene>
<evidence type="ECO:0000313" key="2">
    <source>
        <dbReference type="Proteomes" id="UP000184082"/>
    </source>
</evidence>
<organism evidence="1 2">
    <name type="scientific">Caminicella sporogenes DSM 14501</name>
    <dbReference type="NCBI Taxonomy" id="1121266"/>
    <lineage>
        <taxon>Bacteria</taxon>
        <taxon>Bacillati</taxon>
        <taxon>Bacillota</taxon>
        <taxon>Clostridia</taxon>
        <taxon>Peptostreptococcales</taxon>
        <taxon>Caminicellaceae</taxon>
        <taxon>Caminicella</taxon>
    </lineage>
</organism>
<dbReference type="STRING" id="1121266.SAMN02745883_01746"/>
<accession>A0A1M6R9T3</accession>
<dbReference type="AlphaFoldDB" id="A0A1M6R9T3"/>
<dbReference type="EMBL" id="FRAJ01000013">
    <property type="protein sequence ID" value="SHK29186.1"/>
    <property type="molecule type" value="Genomic_DNA"/>
</dbReference>
<dbReference type="Proteomes" id="UP000184082">
    <property type="component" value="Unassembled WGS sequence"/>
</dbReference>
<reference evidence="1 2" key="1">
    <citation type="submission" date="2016-11" db="EMBL/GenBank/DDBJ databases">
        <authorList>
            <person name="Jaros S."/>
            <person name="Januszkiewicz K."/>
            <person name="Wedrychowicz H."/>
        </authorList>
    </citation>
    <scope>NUCLEOTIDE SEQUENCE [LARGE SCALE GENOMIC DNA]</scope>
    <source>
        <strain evidence="1 2">DSM 14501</strain>
    </source>
</reference>
<evidence type="ECO:0000313" key="1">
    <source>
        <dbReference type="EMBL" id="SHK29186.1"/>
    </source>
</evidence>
<proteinExistence type="predicted"/>
<name>A0A1M6R9T3_9FIRM</name>
<dbReference type="RefSeq" id="WP_072967648.1">
    <property type="nucleotide sequence ID" value="NZ_FRAJ01000013.1"/>
</dbReference>
<protein>
    <submittedName>
        <fullName evidence="1">Uncharacterized protein</fullName>
    </submittedName>
</protein>
<keyword evidence="2" id="KW-1185">Reference proteome</keyword>
<sequence>MIKKEEELRELLVLVNDFLKLADTLMNQGKITKEQYKSMTENKIRFLDVVQEKLNKRKNIDIQKNLFF</sequence>